<dbReference type="SUPFAM" id="SSF117143">
    <property type="entry name" value="Flagellar hook protein flgE"/>
    <property type="match status" value="1"/>
</dbReference>
<dbReference type="Pfam" id="PF06429">
    <property type="entry name" value="Flg_bbr_C"/>
    <property type="match status" value="1"/>
</dbReference>
<comment type="caution">
    <text evidence="7">The sequence shown here is derived from an EMBL/GenBank/DDBJ whole genome shotgun (WGS) entry which is preliminary data.</text>
</comment>
<dbReference type="EMBL" id="SLVM01000003">
    <property type="protein sequence ID" value="TCM87058.1"/>
    <property type="molecule type" value="Genomic_DNA"/>
</dbReference>
<dbReference type="Proteomes" id="UP000295277">
    <property type="component" value="Unassembled WGS sequence"/>
</dbReference>
<comment type="similarity">
    <text evidence="2 4">Belongs to the flagella basal body rod proteins family.</text>
</comment>
<evidence type="ECO:0000256" key="1">
    <source>
        <dbReference type="ARBA" id="ARBA00004117"/>
    </source>
</evidence>
<accession>A0A4R1Z0I2</accession>
<feature type="domain" description="Flagellar hook protein FlgE/F/G-like D1" evidence="6">
    <location>
        <begin position="82"/>
        <end position="148"/>
    </location>
</feature>
<dbReference type="InterPro" id="IPR012836">
    <property type="entry name" value="FlgF"/>
</dbReference>
<organism evidence="7 8">
    <name type="scientific">Rhodovulum steppense</name>
    <dbReference type="NCBI Taxonomy" id="540251"/>
    <lineage>
        <taxon>Bacteria</taxon>
        <taxon>Pseudomonadati</taxon>
        <taxon>Pseudomonadota</taxon>
        <taxon>Alphaproteobacteria</taxon>
        <taxon>Rhodobacterales</taxon>
        <taxon>Paracoccaceae</taxon>
        <taxon>Rhodovulum</taxon>
    </lineage>
</organism>
<evidence type="ECO:0000256" key="3">
    <source>
        <dbReference type="ARBA" id="ARBA00023143"/>
    </source>
</evidence>
<dbReference type="NCBIfam" id="NF009332">
    <property type="entry name" value="PRK12690.1"/>
    <property type="match status" value="1"/>
</dbReference>
<evidence type="ECO:0000256" key="2">
    <source>
        <dbReference type="ARBA" id="ARBA00009677"/>
    </source>
</evidence>
<sequence length="240" mass="25378">MDSTGYTTLTRQVGLMREMQSVANNIANASTAGFRREGVIFSEHIAALDGPGGSLSMANAHVRNIDLSQAPLTQTNGQFDFAIEGEGFFLLETPQGERLTRAGSFTPDANGELVSPDGHRLLDGGGAPIFVPPDAASVALAADGTLSADGQLLGQIGLFLPADRNAMTHVAGTLFDPGGAPEPFLEGTILQGYVEQSNVNAVSEITRMIEVQRAYELGQNFLNQEDERIRSAVRTLSGNS</sequence>
<dbReference type="PROSITE" id="PS00588">
    <property type="entry name" value="FLAGELLA_BB_ROD"/>
    <property type="match status" value="1"/>
</dbReference>
<dbReference type="GO" id="GO:0030694">
    <property type="term" value="C:bacterial-type flagellum basal body, rod"/>
    <property type="evidence" value="ECO:0007669"/>
    <property type="project" value="UniProtKB-UniRule"/>
</dbReference>
<reference evidence="7 8" key="1">
    <citation type="submission" date="2019-03" db="EMBL/GenBank/DDBJ databases">
        <title>Genomic Encyclopedia of Type Strains, Phase IV (KMG-IV): sequencing the most valuable type-strain genomes for metagenomic binning, comparative biology and taxonomic classification.</title>
        <authorList>
            <person name="Goeker M."/>
        </authorList>
    </citation>
    <scope>NUCLEOTIDE SEQUENCE [LARGE SCALE GENOMIC DNA]</scope>
    <source>
        <strain evidence="7 8">DSM 21153</strain>
    </source>
</reference>
<evidence type="ECO:0000259" key="6">
    <source>
        <dbReference type="Pfam" id="PF22692"/>
    </source>
</evidence>
<dbReference type="InterPro" id="IPR037925">
    <property type="entry name" value="FlgE/F/G-like"/>
</dbReference>
<gene>
    <name evidence="7" type="ORF">EV216_103136</name>
</gene>
<evidence type="ECO:0000259" key="5">
    <source>
        <dbReference type="Pfam" id="PF06429"/>
    </source>
</evidence>
<keyword evidence="7" id="KW-0282">Flagellum</keyword>
<keyword evidence="7" id="KW-0966">Cell projection</keyword>
<evidence type="ECO:0000313" key="8">
    <source>
        <dbReference type="Proteomes" id="UP000295277"/>
    </source>
</evidence>
<proteinExistence type="inferred from homology"/>
<dbReference type="Pfam" id="PF22692">
    <property type="entry name" value="LlgE_F_G_D1"/>
    <property type="match status" value="1"/>
</dbReference>
<keyword evidence="8" id="KW-1185">Reference proteome</keyword>
<dbReference type="PANTHER" id="PTHR30435:SF19">
    <property type="entry name" value="FLAGELLAR BASAL-BODY ROD PROTEIN FLGG"/>
    <property type="match status" value="1"/>
</dbReference>
<protein>
    <recommendedName>
        <fullName evidence="4">Flagellar basal-body rod protein FlgF</fullName>
    </recommendedName>
</protein>
<comment type="subunit">
    <text evidence="4">The basal body constitutes a major portion of the flagellar organelle and consists of five rings (E,L,P,S, and M) mounted on a central rod. The rod consists of about 26 subunits of FlgG in the distal portion, and FlgB, FlgC and FlgF are thought to build up the proximal portion of the rod with about 6 subunits each.</text>
</comment>
<comment type="subcellular location">
    <subcellularLocation>
        <location evidence="1 4">Bacterial flagellum basal body</location>
    </subcellularLocation>
</comment>
<dbReference type="AlphaFoldDB" id="A0A4R1Z0I2"/>
<dbReference type="NCBIfam" id="TIGR02490">
    <property type="entry name" value="flgF"/>
    <property type="match status" value="1"/>
</dbReference>
<dbReference type="OrthoDB" id="9804559at2"/>
<evidence type="ECO:0000256" key="4">
    <source>
        <dbReference type="RuleBase" id="RU362116"/>
    </source>
</evidence>
<keyword evidence="7" id="KW-0969">Cilium</keyword>
<dbReference type="InterPro" id="IPR053967">
    <property type="entry name" value="LlgE_F_G-like_D1"/>
</dbReference>
<dbReference type="InterPro" id="IPR010930">
    <property type="entry name" value="Flg_bb/hook_C_dom"/>
</dbReference>
<evidence type="ECO:0000313" key="7">
    <source>
        <dbReference type="EMBL" id="TCM87058.1"/>
    </source>
</evidence>
<dbReference type="PANTHER" id="PTHR30435">
    <property type="entry name" value="FLAGELLAR PROTEIN"/>
    <property type="match status" value="1"/>
</dbReference>
<dbReference type="InterPro" id="IPR019776">
    <property type="entry name" value="Flagellar_basal_body_rod_CS"/>
</dbReference>
<name>A0A4R1Z0I2_9RHOB</name>
<keyword evidence="3 4" id="KW-0975">Bacterial flagellum</keyword>
<dbReference type="RefSeq" id="WP_132693565.1">
    <property type="nucleotide sequence ID" value="NZ_SLVM01000003.1"/>
</dbReference>
<dbReference type="InterPro" id="IPR020013">
    <property type="entry name" value="Flagellar_FlgE/F/G"/>
</dbReference>
<feature type="domain" description="Flagellar basal-body/hook protein C-terminal" evidence="5">
    <location>
        <begin position="191"/>
        <end position="234"/>
    </location>
</feature>
<dbReference type="NCBIfam" id="TIGR03506">
    <property type="entry name" value="FlgEFG_subfam"/>
    <property type="match status" value="1"/>
</dbReference>
<dbReference type="GO" id="GO:0071978">
    <property type="term" value="P:bacterial-type flagellum-dependent swarming motility"/>
    <property type="evidence" value="ECO:0007669"/>
    <property type="project" value="TreeGrafter"/>
</dbReference>